<dbReference type="Proteomes" id="UP001180453">
    <property type="component" value="Unassembled WGS sequence"/>
</dbReference>
<evidence type="ECO:0000313" key="1">
    <source>
        <dbReference type="EMBL" id="MDR7270320.1"/>
    </source>
</evidence>
<evidence type="ECO:0000313" key="2">
    <source>
        <dbReference type="Proteomes" id="UP001180453"/>
    </source>
</evidence>
<keyword evidence="2" id="KW-1185">Reference proteome</keyword>
<reference evidence="1 2" key="1">
    <citation type="submission" date="2023-07" db="EMBL/GenBank/DDBJ databases">
        <title>Sorghum-associated microbial communities from plants grown in Nebraska, USA.</title>
        <authorList>
            <person name="Schachtman D."/>
        </authorList>
    </citation>
    <scope>NUCLEOTIDE SEQUENCE [LARGE SCALE GENOMIC DNA]</scope>
    <source>
        <strain evidence="1 2">BE314</strain>
    </source>
</reference>
<organism evidence="1 2">
    <name type="scientific">Roseateles saccharophilus</name>
    <name type="common">Pseudomonas saccharophila</name>
    <dbReference type="NCBI Taxonomy" id="304"/>
    <lineage>
        <taxon>Bacteria</taxon>
        <taxon>Pseudomonadati</taxon>
        <taxon>Pseudomonadota</taxon>
        <taxon>Betaproteobacteria</taxon>
        <taxon>Burkholderiales</taxon>
        <taxon>Sphaerotilaceae</taxon>
        <taxon>Roseateles</taxon>
    </lineage>
</organism>
<accession>A0ABU1YQ32</accession>
<gene>
    <name evidence="1" type="ORF">J2X20_002978</name>
</gene>
<proteinExistence type="predicted"/>
<dbReference type="EMBL" id="JAVDXU010000002">
    <property type="protein sequence ID" value="MDR7270320.1"/>
    <property type="molecule type" value="Genomic_DNA"/>
</dbReference>
<name>A0ABU1YQ32_ROSSA</name>
<dbReference type="RefSeq" id="WP_310266082.1">
    <property type="nucleotide sequence ID" value="NZ_JAVDXU010000002.1"/>
</dbReference>
<evidence type="ECO:0008006" key="3">
    <source>
        <dbReference type="Google" id="ProtNLM"/>
    </source>
</evidence>
<comment type="caution">
    <text evidence="1">The sequence shown here is derived from an EMBL/GenBank/DDBJ whole genome shotgun (WGS) entry which is preliminary data.</text>
</comment>
<sequence>MSTSESVPEAVRIVGASVQTELPVIIAELGPIADRLQLAREAIAELRISHPQSPASNVKSVYMSPWKSHMLNDKLLPLCASVVEIAKAAAPKAWSGELDSLGLDLLVTHCWGAIYEQADYTAPHNHWPADLSCVVYLEAEPGCAPLVFSKTSAFQPRPGTLIMFPGITMHEVPATPGRRVVVAMNLFKQLGLDPAARAAG</sequence>
<dbReference type="Gene3D" id="2.60.120.620">
    <property type="entry name" value="q2cbj1_9rhob like domain"/>
    <property type="match status" value="1"/>
</dbReference>
<protein>
    <recommendedName>
        <fullName evidence="3">2OG-Fe(II) oxygenase</fullName>
    </recommendedName>
</protein>